<comment type="caution">
    <text evidence="6">The sequence shown here is derived from an EMBL/GenBank/DDBJ whole genome shotgun (WGS) entry which is preliminary data.</text>
</comment>
<evidence type="ECO:0000313" key="6">
    <source>
        <dbReference type="EMBL" id="MDC4181868.1"/>
    </source>
</evidence>
<keyword evidence="4" id="KW-0175">Coiled coil</keyword>
<accession>A0ABT5GAM6</accession>
<evidence type="ECO:0000256" key="3">
    <source>
        <dbReference type="ARBA" id="ARBA00022840"/>
    </source>
</evidence>
<dbReference type="InterPro" id="IPR003439">
    <property type="entry name" value="ABC_transporter-like_ATP-bd"/>
</dbReference>
<name>A0ABT5GAM6_9MOLU</name>
<dbReference type="PANTHER" id="PTHR43875:SF1">
    <property type="entry name" value="OSMOPROTECTIVE COMPOUNDS UPTAKE ATP-BINDING PROTEIN GGTA"/>
    <property type="match status" value="1"/>
</dbReference>
<dbReference type="PROSITE" id="PS50893">
    <property type="entry name" value="ABC_TRANSPORTER_2"/>
    <property type="match status" value="1"/>
</dbReference>
<evidence type="ECO:0000256" key="1">
    <source>
        <dbReference type="ARBA" id="ARBA00022448"/>
    </source>
</evidence>
<reference evidence="6" key="1">
    <citation type="submission" date="2021-11" db="EMBL/GenBank/DDBJ databases">
        <title>Description of Mycoplasma bradburyaesp. nov.from sea birds: a tribute to a great mycoplasmologist.</title>
        <authorList>
            <person name="Ramirez A.S."/>
            <person name="Poveda C."/>
            <person name="Suarez-Perez A."/>
            <person name="Rosales R.S."/>
            <person name="Dijkman R."/>
            <person name="Feberwee A."/>
            <person name="Spergser J."/>
            <person name="Szostak M.P."/>
            <person name="Ressel L."/>
            <person name="Calabuig P."/>
            <person name="Catania S."/>
            <person name="Gobbo F."/>
            <person name="Timofte D."/>
            <person name="Poveda J.B."/>
        </authorList>
    </citation>
    <scope>NUCLEOTIDE SEQUENCE [LARGE SCALE GENOMIC DNA]</scope>
    <source>
        <strain evidence="6">T158</strain>
    </source>
</reference>
<dbReference type="Pfam" id="PF00005">
    <property type="entry name" value="ABC_tran"/>
    <property type="match status" value="1"/>
</dbReference>
<proteinExistence type="predicted"/>
<dbReference type="GO" id="GO:0005524">
    <property type="term" value="F:ATP binding"/>
    <property type="evidence" value="ECO:0007669"/>
    <property type="project" value="UniProtKB-KW"/>
</dbReference>
<dbReference type="Proteomes" id="UP001220940">
    <property type="component" value="Unassembled WGS sequence"/>
</dbReference>
<dbReference type="InterPro" id="IPR008995">
    <property type="entry name" value="Mo/tungstate-bd_C_term_dom"/>
</dbReference>
<dbReference type="RefSeq" id="WP_255034699.1">
    <property type="nucleotide sequence ID" value="NZ_CP101414.1"/>
</dbReference>
<dbReference type="InterPro" id="IPR027417">
    <property type="entry name" value="P-loop_NTPase"/>
</dbReference>
<dbReference type="InterPro" id="IPR012340">
    <property type="entry name" value="NA-bd_OB-fold"/>
</dbReference>
<feature type="domain" description="ABC transporter" evidence="5">
    <location>
        <begin position="32"/>
        <end position="464"/>
    </location>
</feature>
<dbReference type="Gene3D" id="3.40.50.300">
    <property type="entry name" value="P-loop containing nucleotide triphosphate hydrolases"/>
    <property type="match status" value="2"/>
</dbReference>
<keyword evidence="1" id="KW-0813">Transport</keyword>
<dbReference type="SMART" id="SM00382">
    <property type="entry name" value="AAA"/>
    <property type="match status" value="1"/>
</dbReference>
<dbReference type="SUPFAM" id="SSF50331">
    <property type="entry name" value="MOP-like"/>
    <property type="match status" value="1"/>
</dbReference>
<dbReference type="PROSITE" id="PS00211">
    <property type="entry name" value="ABC_TRANSPORTER_1"/>
    <property type="match status" value="1"/>
</dbReference>
<gene>
    <name evidence="6" type="ORF">LNO68_01525</name>
</gene>
<organism evidence="6 7">
    <name type="scientific">Mycoplasma bradburyae</name>
    <dbReference type="NCBI Taxonomy" id="2963128"/>
    <lineage>
        <taxon>Bacteria</taxon>
        <taxon>Bacillati</taxon>
        <taxon>Mycoplasmatota</taxon>
        <taxon>Mollicutes</taxon>
        <taxon>Mycoplasmataceae</taxon>
        <taxon>Mycoplasma</taxon>
    </lineage>
</organism>
<keyword evidence="7" id="KW-1185">Reference proteome</keyword>
<evidence type="ECO:0000256" key="2">
    <source>
        <dbReference type="ARBA" id="ARBA00022741"/>
    </source>
</evidence>
<dbReference type="PANTHER" id="PTHR43875">
    <property type="entry name" value="MALTODEXTRIN IMPORT ATP-BINDING PROTEIN MSMX"/>
    <property type="match status" value="1"/>
</dbReference>
<sequence>MEQSKSTLEIQIDNYQHKLEEYSKHKNETPAIVINNLVVDFGETLALDNISFEIKKGKLVTFLGPSGCGKTTTLNAIAGLLTPTSGEIYFSGIDVTDKSPKDRKLGLVFQNYALYPHLTVYENIAFPLYNDESWKKKAIFKSMMGQTRADSIVLKSNGATVDEIDTLMKSAENCYYIPIQMRIDYDNKEINLNRKLKELNSIQKLLPVKQHIEISRLSKDVFEKLKQAKKTNDKQLQNKLKEEYKKTVIEIKQRYRELINTNKQEISQEKQRVKASLEFNEVKNLKAQMRRIDRELLTKFKAVKENLIQKYSLNIDKLSESEKAEYELNKKQNISLKEAINQAVLEVANRVEITKNLAKLPTKLSGGQQQRVAIARSIVRHPKILLMDEPLSNLDAKLRVQTRQWIRSIQSDLNITTIFVTHDQEEAMSISDEIVCMSNGLIQQIGTPNELFNKPKNEFVAKFLGLPEMNILTCSIKDKKIFFMKENQIALSNLDKDYDEIRVGFRDDNVIIKPDGINKGIIEQIENLGKISIAKCRFYDQIINIKLDKHDYQLGDQINFDIDTNKLHYFDAKTTNRI</sequence>
<evidence type="ECO:0000313" key="7">
    <source>
        <dbReference type="Proteomes" id="UP001220940"/>
    </source>
</evidence>
<dbReference type="InterPro" id="IPR017871">
    <property type="entry name" value="ABC_transporter-like_CS"/>
</dbReference>
<feature type="coiled-coil region" evidence="4">
    <location>
        <begin position="241"/>
        <end position="272"/>
    </location>
</feature>
<dbReference type="EMBL" id="JAJHZM010000007">
    <property type="protein sequence ID" value="MDC4181868.1"/>
    <property type="molecule type" value="Genomic_DNA"/>
</dbReference>
<dbReference type="InterPro" id="IPR047641">
    <property type="entry name" value="ABC_transpr_MalK/UgpC-like"/>
</dbReference>
<evidence type="ECO:0000259" key="5">
    <source>
        <dbReference type="PROSITE" id="PS50893"/>
    </source>
</evidence>
<dbReference type="Gene3D" id="2.40.50.140">
    <property type="entry name" value="Nucleic acid-binding proteins"/>
    <property type="match status" value="1"/>
</dbReference>
<evidence type="ECO:0000256" key="4">
    <source>
        <dbReference type="SAM" id="Coils"/>
    </source>
</evidence>
<dbReference type="Gene3D" id="2.40.50.100">
    <property type="match status" value="1"/>
</dbReference>
<keyword evidence="2" id="KW-0547">Nucleotide-binding</keyword>
<protein>
    <submittedName>
        <fullName evidence="6">ATP-binding cassette domain-containing protein</fullName>
    </submittedName>
</protein>
<dbReference type="InterPro" id="IPR003593">
    <property type="entry name" value="AAA+_ATPase"/>
</dbReference>
<dbReference type="SUPFAM" id="SSF52540">
    <property type="entry name" value="P-loop containing nucleoside triphosphate hydrolases"/>
    <property type="match status" value="1"/>
</dbReference>
<keyword evidence="3 6" id="KW-0067">ATP-binding</keyword>